<dbReference type="AlphaFoldDB" id="A0A2N7VPY8"/>
<comment type="caution">
    <text evidence="2">The sequence shown here is derived from an EMBL/GenBank/DDBJ whole genome shotgun (WGS) entry which is preliminary data.</text>
</comment>
<dbReference type="InterPro" id="IPR041698">
    <property type="entry name" value="Methyltransf_25"/>
</dbReference>
<sequence length="200" mass="20638">MTTPPCAGAGAAVGGEPSPWVVRWSHLVAPGGAVLDIAAGSGRHARWFAARGHAVVAIDRAEAALAALACIEGVTAVCADLEDGSPWPLPDGQRFAAVVVTNYLCRPLLPRLSQLLAPGGVLLYETFARGNETVGKPSNPAFLLAPGELLAAMDGQLRVVAYEDGYVAAPRPAFIQRICAVMPAQPPAAGLAPARYDLPV</sequence>
<accession>A0A2N7VPY8</accession>
<dbReference type="EMBL" id="PNYB01000022">
    <property type="protein sequence ID" value="PMS19231.1"/>
    <property type="molecule type" value="Genomic_DNA"/>
</dbReference>
<dbReference type="Proteomes" id="UP000235347">
    <property type="component" value="Unassembled WGS sequence"/>
</dbReference>
<keyword evidence="3" id="KW-1185">Reference proteome</keyword>
<keyword evidence="2" id="KW-0808">Transferase</keyword>
<dbReference type="InterPro" id="IPR029063">
    <property type="entry name" value="SAM-dependent_MTases_sf"/>
</dbReference>
<dbReference type="SUPFAM" id="SSF53335">
    <property type="entry name" value="S-adenosyl-L-methionine-dependent methyltransferases"/>
    <property type="match status" value="1"/>
</dbReference>
<gene>
    <name evidence="2" type="ORF">C0Z19_21600</name>
</gene>
<dbReference type="CDD" id="cd02440">
    <property type="entry name" value="AdoMet_MTases"/>
    <property type="match status" value="1"/>
</dbReference>
<evidence type="ECO:0000313" key="3">
    <source>
        <dbReference type="Proteomes" id="UP000235347"/>
    </source>
</evidence>
<evidence type="ECO:0000313" key="2">
    <source>
        <dbReference type="EMBL" id="PMS19231.1"/>
    </source>
</evidence>
<feature type="domain" description="Methyltransferase" evidence="1">
    <location>
        <begin position="34"/>
        <end position="120"/>
    </location>
</feature>
<dbReference type="GO" id="GO:0032259">
    <property type="term" value="P:methylation"/>
    <property type="evidence" value="ECO:0007669"/>
    <property type="project" value="UniProtKB-KW"/>
</dbReference>
<proteinExistence type="predicted"/>
<dbReference type="Gene3D" id="3.40.50.150">
    <property type="entry name" value="Vaccinia Virus protein VP39"/>
    <property type="match status" value="1"/>
</dbReference>
<dbReference type="GO" id="GO:0008168">
    <property type="term" value="F:methyltransferase activity"/>
    <property type="evidence" value="ECO:0007669"/>
    <property type="project" value="UniProtKB-KW"/>
</dbReference>
<protein>
    <submittedName>
        <fullName evidence="2">SAM-dependent methyltransferase</fullName>
    </submittedName>
</protein>
<reference evidence="2 3" key="1">
    <citation type="submission" date="2018-01" db="EMBL/GenBank/DDBJ databases">
        <title>Whole genome analyses suggest that Burkholderia sensu lato contains two further novel genera in the rhizoxinica-symbiotica group Mycetohabitans gen. nov., and Trinickia gen. nov.: implications for the evolution of diazotrophy and nodulation in the Burkholderiaceae.</title>
        <authorList>
            <person name="Estrada-de los Santos P."/>
            <person name="Palmer M."/>
            <person name="Chavez-Ramirez B."/>
            <person name="Beukes C."/>
            <person name="Steenkamp E.T."/>
            <person name="Hirsch A.M."/>
            <person name="Manyaka P."/>
            <person name="Maluk M."/>
            <person name="Lafos M."/>
            <person name="Crook M."/>
            <person name="Gross E."/>
            <person name="Simon M.F."/>
            <person name="Bueno dos Reis Junior F."/>
            <person name="Poole P.S."/>
            <person name="Venter S.N."/>
            <person name="James E.K."/>
        </authorList>
    </citation>
    <scope>NUCLEOTIDE SEQUENCE [LARGE SCALE GENOMIC DNA]</scope>
    <source>
        <strain evidence="2 3">GP25-8</strain>
    </source>
</reference>
<name>A0A2N7VPY8_9BURK</name>
<dbReference type="RefSeq" id="WP_102611879.1">
    <property type="nucleotide sequence ID" value="NZ_CADIKD010000002.1"/>
</dbReference>
<organism evidence="2 3">
    <name type="scientific">Trinickia soli</name>
    <dbReference type="NCBI Taxonomy" id="380675"/>
    <lineage>
        <taxon>Bacteria</taxon>
        <taxon>Pseudomonadati</taxon>
        <taxon>Pseudomonadota</taxon>
        <taxon>Betaproteobacteria</taxon>
        <taxon>Burkholderiales</taxon>
        <taxon>Burkholderiaceae</taxon>
        <taxon>Trinickia</taxon>
    </lineage>
</organism>
<keyword evidence="2" id="KW-0489">Methyltransferase</keyword>
<dbReference type="Pfam" id="PF13649">
    <property type="entry name" value="Methyltransf_25"/>
    <property type="match status" value="1"/>
</dbReference>
<evidence type="ECO:0000259" key="1">
    <source>
        <dbReference type="Pfam" id="PF13649"/>
    </source>
</evidence>